<evidence type="ECO:0000256" key="1">
    <source>
        <dbReference type="SAM" id="MobiDB-lite"/>
    </source>
</evidence>
<feature type="region of interest" description="Disordered" evidence="1">
    <location>
        <begin position="1"/>
        <end position="22"/>
    </location>
</feature>
<evidence type="ECO:0000313" key="4">
    <source>
        <dbReference type="Proteomes" id="UP000257080"/>
    </source>
</evidence>
<dbReference type="Pfam" id="PF09509">
    <property type="entry name" value="Hypoth_Ymh"/>
    <property type="match status" value="1"/>
</dbReference>
<comment type="caution">
    <text evidence="3">The sequence shown here is derived from an EMBL/GenBank/DDBJ whole genome shotgun (WGS) entry which is preliminary data.</text>
</comment>
<feature type="domain" description="Conserved hypothetical protein CHP02391" evidence="2">
    <location>
        <begin position="56"/>
        <end position="155"/>
    </location>
</feature>
<proteinExistence type="predicted"/>
<dbReference type="InterPro" id="IPR012654">
    <property type="entry name" value="CHP02391"/>
</dbReference>
<gene>
    <name evidence="3" type="ORF">B7R25_17070</name>
</gene>
<accession>A0A3E0W5S9</accession>
<protein>
    <recommendedName>
        <fullName evidence="2">Conserved hypothetical protein CHP02391 domain-containing protein</fullName>
    </recommendedName>
</protein>
<dbReference type="EMBL" id="NBXE01000074">
    <property type="protein sequence ID" value="RFA24265.1"/>
    <property type="molecule type" value="Genomic_DNA"/>
</dbReference>
<reference evidence="3 4" key="1">
    <citation type="submission" date="2017-04" db="EMBL/GenBank/DDBJ databases">
        <title>Comparative genome analysis of Subtercola boreus.</title>
        <authorList>
            <person name="Cho Y.-J."/>
            <person name="Cho A."/>
            <person name="Kim O.-S."/>
            <person name="Lee J.-I."/>
        </authorList>
    </citation>
    <scope>NUCLEOTIDE SEQUENCE [LARGE SCALE GENOMIC DNA]</scope>
    <source>
        <strain evidence="3 4">P28004</strain>
    </source>
</reference>
<dbReference type="AlphaFoldDB" id="A0A3E0W5S9"/>
<dbReference type="Proteomes" id="UP000257080">
    <property type="component" value="Unassembled WGS sequence"/>
</dbReference>
<sequence>MVTHIDSADTRPLLPPSYSSGNDAELHIRRGIGALRDREEVEAKLAPESPEFAADELHPIVWRAAAVIQDKGEYRVAVAQAALALAMHVKARTKSKPTDRKLMQEAFSPEEPKAGAARLHFSGGPEDESWRSRESGLHLIAQGAFAGIRNISARRRAVARAHRN</sequence>
<organism evidence="3 4">
    <name type="scientific">Subtercola boreus</name>
    <dbReference type="NCBI Taxonomy" id="120213"/>
    <lineage>
        <taxon>Bacteria</taxon>
        <taxon>Bacillati</taxon>
        <taxon>Actinomycetota</taxon>
        <taxon>Actinomycetes</taxon>
        <taxon>Micrococcales</taxon>
        <taxon>Microbacteriaceae</taxon>
        <taxon>Subtercola</taxon>
    </lineage>
</organism>
<evidence type="ECO:0000313" key="3">
    <source>
        <dbReference type="EMBL" id="RFA24265.1"/>
    </source>
</evidence>
<dbReference type="OrthoDB" id="3189478at2"/>
<name>A0A3E0W5S9_9MICO</name>
<evidence type="ECO:0000259" key="2">
    <source>
        <dbReference type="Pfam" id="PF09509"/>
    </source>
</evidence>